<feature type="transmembrane region" description="Helical" evidence="8">
    <location>
        <begin position="413"/>
        <end position="432"/>
    </location>
</feature>
<evidence type="ECO:0000313" key="10">
    <source>
        <dbReference type="EMBL" id="SBW02762.1"/>
    </source>
</evidence>
<dbReference type="AlphaFoldDB" id="A0A212JTK9"/>
<feature type="transmembrane region" description="Helical" evidence="8">
    <location>
        <begin position="222"/>
        <end position="249"/>
    </location>
</feature>
<feature type="transmembrane region" description="Helical" evidence="8">
    <location>
        <begin position="168"/>
        <end position="187"/>
    </location>
</feature>
<comment type="subcellular location">
    <subcellularLocation>
        <location evidence="1">Cell membrane</location>
        <topology evidence="1">Multi-pass membrane protein</topology>
    </subcellularLocation>
</comment>
<feature type="transmembrane region" description="Helical" evidence="8">
    <location>
        <begin position="269"/>
        <end position="289"/>
    </location>
</feature>
<evidence type="ECO:0000256" key="2">
    <source>
        <dbReference type="ARBA" id="ARBA00022475"/>
    </source>
</evidence>
<feature type="transmembrane region" description="Helical" evidence="8">
    <location>
        <begin position="331"/>
        <end position="353"/>
    </location>
</feature>
<dbReference type="GO" id="GO:0010041">
    <property type="term" value="P:response to iron(III) ion"/>
    <property type="evidence" value="ECO:0007669"/>
    <property type="project" value="TreeGrafter"/>
</dbReference>
<proteinExistence type="predicted"/>
<dbReference type="InterPro" id="IPR038731">
    <property type="entry name" value="RgtA/B/C-like"/>
</dbReference>
<feature type="transmembrane region" description="Helical" evidence="8">
    <location>
        <begin position="143"/>
        <end position="161"/>
    </location>
</feature>
<dbReference type="Pfam" id="PF13231">
    <property type="entry name" value="PMT_2"/>
    <property type="match status" value="1"/>
</dbReference>
<keyword evidence="6 8" id="KW-1133">Transmembrane helix</keyword>
<evidence type="ECO:0000256" key="7">
    <source>
        <dbReference type="ARBA" id="ARBA00023136"/>
    </source>
</evidence>
<name>A0A212JTK9_9PROT</name>
<dbReference type="GO" id="GO:0009103">
    <property type="term" value="P:lipopolysaccharide biosynthetic process"/>
    <property type="evidence" value="ECO:0007669"/>
    <property type="project" value="TreeGrafter"/>
</dbReference>
<feature type="transmembrane region" description="Helical" evidence="8">
    <location>
        <begin position="360"/>
        <end position="381"/>
    </location>
</feature>
<evidence type="ECO:0000256" key="3">
    <source>
        <dbReference type="ARBA" id="ARBA00022676"/>
    </source>
</evidence>
<accession>A0A212JTK9</accession>
<feature type="transmembrane region" description="Helical" evidence="8">
    <location>
        <begin position="387"/>
        <end position="406"/>
    </location>
</feature>
<evidence type="ECO:0000256" key="6">
    <source>
        <dbReference type="ARBA" id="ARBA00022989"/>
    </source>
</evidence>
<dbReference type="PANTHER" id="PTHR33908">
    <property type="entry name" value="MANNOSYLTRANSFERASE YKCB-RELATED"/>
    <property type="match status" value="1"/>
</dbReference>
<sequence length="552" mass="58155">MHRLLTGIRPYLALLLLCLGLYVPGQSAVPPLDRDESRYMQASKQMLESGDFVAIRFQDTPRNKKPVGIYWAQAAAVAALSDPASPSPWPYRLPSWLGATAAVLMTFGFGKHLFGRGVAFAGAGLLAASLILVAEAHQAKTDAALLACVVAAMGVFGRLYLQARKGPAVPAWQIAAMWLALGAGMLIKGPVPVMVMGLAALALVAADRRWRWLGTARPVTGLTLALAVVAPWMLALAASPQADFVSAAVKEDLIPKLLGGQEAHGGFPGLYLALALATLWPGSLFLIPAAVRSWRMRGEPAVRFCLAWIVPSWLVFELVPTKLPHYPLPLYPAVCLLIAAALFAVREPAYALLSKGWQKAVGGIWALVGVVLAAAALALPVLYGEGFAWISVPTAACAALAAALPLRKSWSGLHLPAAALAVLLAVPTYAGVFQGVMPHLDRLWIAPRLADAVRAVAPADAPVVLSGYSEPSAVFLIGTGTRLVSAEAVADALAADPGAVGVVDARDLPAFRARAEALGLPPLAPRTEVRGFNYSKGRELDLQVFRRDGPVP</sequence>
<evidence type="ECO:0000256" key="4">
    <source>
        <dbReference type="ARBA" id="ARBA00022679"/>
    </source>
</evidence>
<feature type="transmembrane region" description="Helical" evidence="8">
    <location>
        <begin position="301"/>
        <end position="319"/>
    </location>
</feature>
<evidence type="ECO:0000256" key="8">
    <source>
        <dbReference type="SAM" id="Phobius"/>
    </source>
</evidence>
<dbReference type="EMBL" id="FLUO01000001">
    <property type="protein sequence ID" value="SBW02762.1"/>
    <property type="molecule type" value="Genomic_DNA"/>
</dbReference>
<evidence type="ECO:0000256" key="5">
    <source>
        <dbReference type="ARBA" id="ARBA00022692"/>
    </source>
</evidence>
<organism evidence="10">
    <name type="scientific">uncultured Alphaproteobacteria bacterium</name>
    <dbReference type="NCBI Taxonomy" id="91750"/>
    <lineage>
        <taxon>Bacteria</taxon>
        <taxon>Pseudomonadati</taxon>
        <taxon>Pseudomonadota</taxon>
        <taxon>Alphaproteobacteria</taxon>
        <taxon>environmental samples</taxon>
    </lineage>
</organism>
<feature type="transmembrane region" description="Helical" evidence="8">
    <location>
        <begin position="117"/>
        <end position="137"/>
    </location>
</feature>
<dbReference type="PANTHER" id="PTHR33908:SF3">
    <property type="entry name" value="UNDECAPRENYL PHOSPHATE-ALPHA-4-AMINO-4-DEOXY-L-ARABINOSE ARABINOSYL TRANSFERASE"/>
    <property type="match status" value="1"/>
</dbReference>
<keyword evidence="2" id="KW-1003">Cell membrane</keyword>
<reference evidence="10" key="1">
    <citation type="submission" date="2016-04" db="EMBL/GenBank/DDBJ databases">
        <authorList>
            <person name="Evans L.H."/>
            <person name="Alamgir A."/>
            <person name="Owens N."/>
            <person name="Weber N.D."/>
            <person name="Virtaneva K."/>
            <person name="Barbian K."/>
            <person name="Babar A."/>
            <person name="Rosenke K."/>
        </authorList>
    </citation>
    <scope>NUCLEOTIDE SEQUENCE</scope>
    <source>
        <strain evidence="10">86</strain>
    </source>
</reference>
<keyword evidence="4" id="KW-0808">Transferase</keyword>
<protein>
    <recommendedName>
        <fullName evidence="9">Glycosyltransferase RgtA/B/C/D-like domain-containing protein</fullName>
    </recommendedName>
</protein>
<dbReference type="GO" id="GO:0016763">
    <property type="term" value="F:pentosyltransferase activity"/>
    <property type="evidence" value="ECO:0007669"/>
    <property type="project" value="TreeGrafter"/>
</dbReference>
<dbReference type="InterPro" id="IPR050297">
    <property type="entry name" value="LipidA_mod_glycosyltrf_83"/>
</dbReference>
<evidence type="ECO:0000256" key="1">
    <source>
        <dbReference type="ARBA" id="ARBA00004651"/>
    </source>
</evidence>
<feature type="domain" description="Glycosyltransferase RgtA/B/C/D-like" evidence="9">
    <location>
        <begin position="65"/>
        <end position="233"/>
    </location>
</feature>
<keyword evidence="3" id="KW-0328">Glycosyltransferase</keyword>
<dbReference type="GO" id="GO:0005886">
    <property type="term" value="C:plasma membrane"/>
    <property type="evidence" value="ECO:0007669"/>
    <property type="project" value="UniProtKB-SubCell"/>
</dbReference>
<keyword evidence="5 8" id="KW-0812">Transmembrane</keyword>
<keyword evidence="7 8" id="KW-0472">Membrane</keyword>
<gene>
    <name evidence="10" type="ORF">KL86APRO_11638</name>
</gene>
<evidence type="ECO:0000259" key="9">
    <source>
        <dbReference type="Pfam" id="PF13231"/>
    </source>
</evidence>